<dbReference type="Gene3D" id="3.30.70.330">
    <property type="match status" value="1"/>
</dbReference>
<protein>
    <recommendedName>
        <fullName evidence="4">RRM domain-containing protein</fullName>
    </recommendedName>
</protein>
<evidence type="ECO:0000256" key="1">
    <source>
        <dbReference type="PROSITE-ProRule" id="PRU00176"/>
    </source>
</evidence>
<evidence type="ECO:0000259" key="4">
    <source>
        <dbReference type="PROSITE" id="PS50102"/>
    </source>
</evidence>
<sequence length="648" mass="73880">MHAVGPSPPVPQPIGPQMAHPMNIMAGPVPPMMDPSNNNQPLQFNTNKGKPPVAIVKDGNGKDERQNMTQSPDSVTAPVGGIPGMAGPPYAGYMGPMPPPMDGPVHKEIITLKSCVLYPPPPNAPPPSTRERPPGCRTVFVGGLPELMTEDILREIFQNCGPICSIRMSKKNFAHIRFEMEECVERCLYLSGYRIKIENKDEKPNTGRIHVDYAQARDDLYEWECKQRAYAREERHRMRIEEEKFRPPSPPPVVHFSEHEASLLLEKLKSDETFLQAAHVLVTWLERGDCNRKNANLFYSMVQSTNAHIRRILNEKQQLNEEFANMKLRFRQRLEAIIKQSKPFVTFPAPAENGFPFIIVRVVFPFAGTPFSKIELRIGLPQASVIFRSHSFNNLSIPERVARFDEAEASLLIKYIGKTNVWVTSVSRSKRAKPLLVLKVEQIESVFKATSKQKAWDHFSKAQHAQQAMIEWQMNQLKEENDSLKCQLEAYKNEVDLLKLETRNTDDTKDKQIKALQQALQGMQQQLIQAKQKMKKDEDEVNSSDSDRGPPELMVMSTMIQERDDRGGHDDSLLSTFLHVHPFGASLDYIWSYLQRLEIKVRTSELEDLLERYPGLYKQTIYGVGASMEKRWKFIGFEVEPNSTMTSL</sequence>
<dbReference type="PANTHER" id="PTHR16001:SF4">
    <property type="entry name" value="ECTO-NOX DISULFIDE-THIOL EXCHANGER 1-LIKE PROTEIN"/>
    <property type="match status" value="1"/>
</dbReference>
<feature type="compositionally biased region" description="Polar residues" evidence="3">
    <location>
        <begin position="35"/>
        <end position="48"/>
    </location>
</feature>
<dbReference type="Proteomes" id="UP001208570">
    <property type="component" value="Unassembled WGS sequence"/>
</dbReference>
<gene>
    <name evidence="5" type="ORF">LSH36_414g02021</name>
</gene>
<evidence type="ECO:0000313" key="5">
    <source>
        <dbReference type="EMBL" id="KAK2150274.1"/>
    </source>
</evidence>
<dbReference type="GO" id="GO:0007624">
    <property type="term" value="P:ultradian rhythm"/>
    <property type="evidence" value="ECO:0007669"/>
    <property type="project" value="InterPro"/>
</dbReference>
<dbReference type="InterPro" id="IPR038876">
    <property type="entry name" value="ENOX"/>
</dbReference>
<keyword evidence="6" id="KW-1185">Reference proteome</keyword>
<dbReference type="Pfam" id="PF23267">
    <property type="entry name" value="ENOX1"/>
    <property type="match status" value="1"/>
</dbReference>
<dbReference type="PANTHER" id="PTHR16001">
    <property type="entry name" value="ECTO-NOX DISULFIDE-THIOL EXCHANGER"/>
    <property type="match status" value="1"/>
</dbReference>
<dbReference type="Pfam" id="PF00076">
    <property type="entry name" value="RRM_1"/>
    <property type="match status" value="1"/>
</dbReference>
<dbReference type="GO" id="GO:0003723">
    <property type="term" value="F:RNA binding"/>
    <property type="evidence" value="ECO:0007669"/>
    <property type="project" value="UniProtKB-UniRule"/>
</dbReference>
<dbReference type="EMBL" id="JAODUP010000414">
    <property type="protein sequence ID" value="KAK2150274.1"/>
    <property type="molecule type" value="Genomic_DNA"/>
</dbReference>
<evidence type="ECO:0000256" key="2">
    <source>
        <dbReference type="SAM" id="Coils"/>
    </source>
</evidence>
<dbReference type="PROSITE" id="PS50102">
    <property type="entry name" value="RRM"/>
    <property type="match status" value="1"/>
</dbReference>
<dbReference type="InterPro" id="IPR056611">
    <property type="entry name" value="ENOX1/2_dom"/>
</dbReference>
<dbReference type="AlphaFoldDB" id="A0AAD9JBT9"/>
<dbReference type="GO" id="GO:0016491">
    <property type="term" value="F:oxidoreductase activity"/>
    <property type="evidence" value="ECO:0007669"/>
    <property type="project" value="InterPro"/>
</dbReference>
<organism evidence="5 6">
    <name type="scientific">Paralvinella palmiformis</name>
    <dbReference type="NCBI Taxonomy" id="53620"/>
    <lineage>
        <taxon>Eukaryota</taxon>
        <taxon>Metazoa</taxon>
        <taxon>Spiralia</taxon>
        <taxon>Lophotrochozoa</taxon>
        <taxon>Annelida</taxon>
        <taxon>Polychaeta</taxon>
        <taxon>Sedentaria</taxon>
        <taxon>Canalipalpata</taxon>
        <taxon>Terebellida</taxon>
        <taxon>Terebelliformia</taxon>
        <taxon>Alvinellidae</taxon>
        <taxon>Paralvinella</taxon>
    </lineage>
</organism>
<dbReference type="SUPFAM" id="SSF54928">
    <property type="entry name" value="RNA-binding domain, RBD"/>
    <property type="match status" value="1"/>
</dbReference>
<dbReference type="InterPro" id="IPR035979">
    <property type="entry name" value="RBD_domain_sf"/>
</dbReference>
<feature type="compositionally biased region" description="Pro residues" evidence="3">
    <location>
        <begin position="1"/>
        <end position="14"/>
    </location>
</feature>
<feature type="region of interest" description="Disordered" evidence="3">
    <location>
        <begin position="532"/>
        <end position="552"/>
    </location>
</feature>
<keyword evidence="1" id="KW-0694">RNA-binding</keyword>
<proteinExistence type="predicted"/>
<feature type="coiled-coil region" evidence="2">
    <location>
        <begin position="302"/>
        <end position="329"/>
    </location>
</feature>
<reference evidence="5" key="1">
    <citation type="journal article" date="2023" name="Mol. Biol. Evol.">
        <title>Third-Generation Sequencing Reveals the Adaptive Role of the Epigenome in Three Deep-Sea Polychaetes.</title>
        <authorList>
            <person name="Perez M."/>
            <person name="Aroh O."/>
            <person name="Sun Y."/>
            <person name="Lan Y."/>
            <person name="Juniper S.K."/>
            <person name="Young C.R."/>
            <person name="Angers B."/>
            <person name="Qian P.Y."/>
        </authorList>
    </citation>
    <scope>NUCLEOTIDE SEQUENCE</scope>
    <source>
        <strain evidence="5">P08H-3</strain>
    </source>
</reference>
<dbReference type="InterPro" id="IPR012677">
    <property type="entry name" value="Nucleotide-bd_a/b_plait_sf"/>
</dbReference>
<feature type="region of interest" description="Disordered" evidence="3">
    <location>
        <begin position="1"/>
        <end position="82"/>
    </location>
</feature>
<name>A0AAD9JBT9_9ANNE</name>
<dbReference type="GO" id="GO:0009897">
    <property type="term" value="C:external side of plasma membrane"/>
    <property type="evidence" value="ECO:0007669"/>
    <property type="project" value="InterPro"/>
</dbReference>
<accession>A0AAD9JBT9</accession>
<dbReference type="SMART" id="SM00360">
    <property type="entry name" value="RRM"/>
    <property type="match status" value="1"/>
</dbReference>
<feature type="domain" description="RRM" evidence="4">
    <location>
        <begin position="137"/>
        <end position="216"/>
    </location>
</feature>
<keyword evidence="2" id="KW-0175">Coiled coil</keyword>
<comment type="caution">
    <text evidence="5">The sequence shown here is derived from an EMBL/GenBank/DDBJ whole genome shotgun (WGS) entry which is preliminary data.</text>
</comment>
<evidence type="ECO:0000313" key="6">
    <source>
        <dbReference type="Proteomes" id="UP001208570"/>
    </source>
</evidence>
<dbReference type="InterPro" id="IPR000504">
    <property type="entry name" value="RRM_dom"/>
</dbReference>
<evidence type="ECO:0000256" key="3">
    <source>
        <dbReference type="SAM" id="MobiDB-lite"/>
    </source>
</evidence>